<sequence>MKMKEEELSIKKKWETPRMYIEEFAPNEYVSHCMYLECAIPGQDPFKGNDYTGSRLFDFQVESWGEITGISPDYQEHGGCAIDTRTTWNPETGRGFGWTFISGKGDVINRDVQVYDFQMGGTNPADWNKQCAVWKTKENGVVFQHYGYCRAADVANRS</sequence>
<keyword evidence="2" id="KW-1185">Reference proteome</keyword>
<dbReference type="Proteomes" id="UP000613208">
    <property type="component" value="Unassembled WGS sequence"/>
</dbReference>
<dbReference type="EMBL" id="BLYI01000010">
    <property type="protein sequence ID" value="GFO84257.1"/>
    <property type="molecule type" value="Genomic_DNA"/>
</dbReference>
<accession>A0A916Q4Q6</accession>
<name>A0A916Q4Q6_9FIRM</name>
<proteinExistence type="predicted"/>
<reference evidence="1" key="1">
    <citation type="submission" date="2020-06" db="EMBL/GenBank/DDBJ databases">
        <title>Characterization of fructooligosaccharide metabolism and fructooligosaccharide-degrading enzymes in human commensal butyrate producers.</title>
        <authorList>
            <person name="Tanno H."/>
            <person name="Fujii T."/>
            <person name="Hirano K."/>
            <person name="Maeno S."/>
            <person name="Tonozuka T."/>
            <person name="Sakamoto M."/>
            <person name="Ohkuma M."/>
            <person name="Tochio T."/>
            <person name="Endo A."/>
        </authorList>
    </citation>
    <scope>NUCLEOTIDE SEQUENCE</scope>
    <source>
        <strain evidence="1">JCM 17466</strain>
    </source>
</reference>
<evidence type="ECO:0000313" key="1">
    <source>
        <dbReference type="EMBL" id="GFO84257.1"/>
    </source>
</evidence>
<gene>
    <name evidence="1" type="ORF">ANBU17_06040</name>
</gene>
<protein>
    <submittedName>
        <fullName evidence="1">Uncharacterized protein</fullName>
    </submittedName>
</protein>
<evidence type="ECO:0000313" key="2">
    <source>
        <dbReference type="Proteomes" id="UP000613208"/>
    </source>
</evidence>
<comment type="caution">
    <text evidence="1">The sequence shown here is derived from an EMBL/GenBank/DDBJ whole genome shotgun (WGS) entry which is preliminary data.</text>
</comment>
<dbReference type="AlphaFoldDB" id="A0A916Q4Q6"/>
<organism evidence="1 2">
    <name type="scientific">Anaerostipes butyraticus</name>
    <dbReference type="NCBI Taxonomy" id="645466"/>
    <lineage>
        <taxon>Bacteria</taxon>
        <taxon>Bacillati</taxon>
        <taxon>Bacillota</taxon>
        <taxon>Clostridia</taxon>
        <taxon>Lachnospirales</taxon>
        <taxon>Lachnospiraceae</taxon>
        <taxon>Anaerostipes</taxon>
    </lineage>
</organism>